<dbReference type="Proteomes" id="UP000198583">
    <property type="component" value="Unassembled WGS sequence"/>
</dbReference>
<evidence type="ECO:0000313" key="2">
    <source>
        <dbReference type="EMBL" id="SFR11493.1"/>
    </source>
</evidence>
<proteinExistence type="predicted"/>
<evidence type="ECO:0000313" key="3">
    <source>
        <dbReference type="Proteomes" id="UP000198583"/>
    </source>
</evidence>
<dbReference type="AlphaFoldDB" id="A0A1I6E193"/>
<feature type="region of interest" description="Disordered" evidence="1">
    <location>
        <begin position="1"/>
        <end position="28"/>
    </location>
</feature>
<accession>A0A1I6E193</accession>
<gene>
    <name evidence="2" type="ORF">SAMN04488564_103592</name>
</gene>
<reference evidence="3" key="1">
    <citation type="submission" date="2016-10" db="EMBL/GenBank/DDBJ databases">
        <authorList>
            <person name="Varghese N."/>
            <person name="Submissions S."/>
        </authorList>
    </citation>
    <scope>NUCLEOTIDE SEQUENCE [LARGE SCALE GENOMIC DNA]</scope>
    <source>
        <strain evidence="3">DSM 44232</strain>
    </source>
</reference>
<dbReference type="EMBL" id="FOYL01000003">
    <property type="protein sequence ID" value="SFR11493.1"/>
    <property type="molecule type" value="Genomic_DNA"/>
</dbReference>
<name>A0A1I6E193_9PSEU</name>
<evidence type="ECO:0000256" key="1">
    <source>
        <dbReference type="SAM" id="MobiDB-lite"/>
    </source>
</evidence>
<dbReference type="STRING" id="84724.SAMN04488564_103592"/>
<keyword evidence="3" id="KW-1185">Reference proteome</keyword>
<feature type="compositionally biased region" description="Basic residues" evidence="1">
    <location>
        <begin position="1"/>
        <end position="16"/>
    </location>
</feature>
<protein>
    <submittedName>
        <fullName evidence="2">Uncharacterized protein</fullName>
    </submittedName>
</protein>
<sequence length="134" mass="15028">MPRRRPDRARVHRRRPGQSIPQVTGASAPTAGAIARFERDHFHPGAVARALRCWSAFVHGPIRAITDSESCHYFYGGWDEPDWCRGILRDAQRALPAKAARELRALVRPLDELYLTRAIPAPGNASLRELLDTP</sequence>
<organism evidence="2 3">
    <name type="scientific">Lentzea waywayandensis</name>
    <dbReference type="NCBI Taxonomy" id="84724"/>
    <lineage>
        <taxon>Bacteria</taxon>
        <taxon>Bacillati</taxon>
        <taxon>Actinomycetota</taxon>
        <taxon>Actinomycetes</taxon>
        <taxon>Pseudonocardiales</taxon>
        <taxon>Pseudonocardiaceae</taxon>
        <taxon>Lentzea</taxon>
    </lineage>
</organism>